<dbReference type="Gene3D" id="2.115.10.20">
    <property type="entry name" value="Glycosyl hydrolase domain, family 43"/>
    <property type="match status" value="1"/>
</dbReference>
<evidence type="ECO:0000313" key="9">
    <source>
        <dbReference type="Proteomes" id="UP000589520"/>
    </source>
</evidence>
<dbReference type="InterPro" id="IPR041542">
    <property type="entry name" value="GH43_C2"/>
</dbReference>
<evidence type="ECO:0000259" key="7">
    <source>
        <dbReference type="Pfam" id="PF17851"/>
    </source>
</evidence>
<dbReference type="SUPFAM" id="SSF49899">
    <property type="entry name" value="Concanavalin A-like lectins/glucanases"/>
    <property type="match status" value="1"/>
</dbReference>
<feature type="site" description="Important for catalytic activity, responsible for pKa modulation of the active site Glu and correct orientation of both the proton donor and substrate" evidence="5">
    <location>
        <position position="151"/>
    </location>
</feature>
<accession>A0A7Y9PDB3</accession>
<feature type="active site" description="Proton donor" evidence="4">
    <location>
        <position position="205"/>
    </location>
</feature>
<dbReference type="GO" id="GO:0004553">
    <property type="term" value="F:hydrolase activity, hydrolyzing O-glycosyl compounds"/>
    <property type="evidence" value="ECO:0007669"/>
    <property type="project" value="InterPro"/>
</dbReference>
<dbReference type="InterPro" id="IPR051795">
    <property type="entry name" value="Glycosyl_Hydrlase_43"/>
</dbReference>
<dbReference type="SUPFAM" id="SSF75005">
    <property type="entry name" value="Arabinanase/levansucrase/invertase"/>
    <property type="match status" value="1"/>
</dbReference>
<evidence type="ECO:0000256" key="4">
    <source>
        <dbReference type="PIRSR" id="PIRSR606710-1"/>
    </source>
</evidence>
<evidence type="ECO:0000256" key="1">
    <source>
        <dbReference type="ARBA" id="ARBA00009865"/>
    </source>
</evidence>
<dbReference type="GO" id="GO:0005975">
    <property type="term" value="P:carbohydrate metabolic process"/>
    <property type="evidence" value="ECO:0007669"/>
    <property type="project" value="InterPro"/>
</dbReference>
<proteinExistence type="inferred from homology"/>
<keyword evidence="9" id="KW-1185">Reference proteome</keyword>
<protein>
    <submittedName>
        <fullName evidence="8">Beta-xylosidase</fullName>
    </submittedName>
</protein>
<organism evidence="8 9">
    <name type="scientific">Granulicella arctica</name>
    <dbReference type="NCBI Taxonomy" id="940613"/>
    <lineage>
        <taxon>Bacteria</taxon>
        <taxon>Pseudomonadati</taxon>
        <taxon>Acidobacteriota</taxon>
        <taxon>Terriglobia</taxon>
        <taxon>Terriglobales</taxon>
        <taxon>Acidobacteriaceae</taxon>
        <taxon>Granulicella</taxon>
    </lineage>
</organism>
<dbReference type="RefSeq" id="WP_179486715.1">
    <property type="nucleotide sequence ID" value="NZ_JACCCW010000001.1"/>
</dbReference>
<evidence type="ECO:0000256" key="2">
    <source>
        <dbReference type="ARBA" id="ARBA00022801"/>
    </source>
</evidence>
<dbReference type="Gene3D" id="2.60.120.200">
    <property type="match status" value="1"/>
</dbReference>
<keyword evidence="3 6" id="KW-0326">Glycosidase</keyword>
<dbReference type="InterPro" id="IPR023296">
    <property type="entry name" value="Glyco_hydro_beta-prop_sf"/>
</dbReference>
<dbReference type="InterPro" id="IPR006710">
    <property type="entry name" value="Glyco_hydro_43"/>
</dbReference>
<evidence type="ECO:0000256" key="3">
    <source>
        <dbReference type="ARBA" id="ARBA00023295"/>
    </source>
</evidence>
<name>A0A7Y9PDB3_9BACT</name>
<feature type="active site" description="Proton acceptor" evidence="4">
    <location>
        <position position="57"/>
    </location>
</feature>
<sequence>MNDNLLSIQHIITRRRFFRNASVTSITLALQPNLQSLFAEEQNAIYRNPIMGGDHPDASPIRVGDDFYLTHSSFDYAPGLLIWHSRDLINWRPVAAALHRYYGSIWAPYLCEYNGHFYIYFPANNRINVVHATHPTGPWSEPTDLGIDAIDPAHIAENGRRFLYTNGGQMVELTPDGLGVKSAPRTVFAPWPIPQSTRIECTCLEGPKLLEHNGYFYLNVAEGGTGGPATSHSVISARSRHAEGPWEFSPYNPIVHTQSREDRWLSVGHGRLVDTPTGKWYMTVHSYENDYRTLGRQLLLLPVEWTADGWFRVSPEIAADSAIPMPMPGTNQQAFADPSDQFDTPELGLQWGFWHEYDSSRFETGKNFLRLAARGKSLNDTSVLTNPVGGHSYTIEVDVEVESGCEAGLLLFYNPEHAVGITLTSTGVNVRVANGYTFNHPDLKSSRATLRIVNDRQEIDFYYRTDQQPWRRIEESAEISGMHQNVLGGFLDVRPALCAWGANNAIFRNFRYWPAVNLPT</sequence>
<comment type="caution">
    <text evidence="8">The sequence shown here is derived from an EMBL/GenBank/DDBJ whole genome shotgun (WGS) entry which is preliminary data.</text>
</comment>
<dbReference type="Pfam" id="PF17851">
    <property type="entry name" value="GH43_C2"/>
    <property type="match status" value="1"/>
</dbReference>
<reference evidence="8 9" key="1">
    <citation type="submission" date="2020-07" db="EMBL/GenBank/DDBJ databases">
        <title>Genomic Encyclopedia of Type Strains, Phase IV (KMG-V): Genome sequencing to study the core and pangenomes of soil and plant-associated prokaryotes.</title>
        <authorList>
            <person name="Whitman W."/>
        </authorList>
    </citation>
    <scope>NUCLEOTIDE SEQUENCE [LARGE SCALE GENOMIC DNA]</scope>
    <source>
        <strain evidence="8 9">X4EP2</strain>
    </source>
</reference>
<gene>
    <name evidence="8" type="ORF">HDF17_000108</name>
</gene>
<keyword evidence="2 6" id="KW-0378">Hydrolase</keyword>
<dbReference type="PANTHER" id="PTHR42812:SF2">
    <property type="entry name" value="XYLOSIDASE_ARABINOSIDASE"/>
    <property type="match status" value="1"/>
</dbReference>
<evidence type="ECO:0000313" key="8">
    <source>
        <dbReference type="EMBL" id="NYF77821.1"/>
    </source>
</evidence>
<evidence type="ECO:0000256" key="5">
    <source>
        <dbReference type="PIRSR" id="PIRSR606710-2"/>
    </source>
</evidence>
<dbReference type="CDD" id="cd09002">
    <property type="entry name" value="GH43_XYL-like"/>
    <property type="match status" value="1"/>
</dbReference>
<feature type="domain" description="Beta-xylosidase C-terminal Concanavalin A-like" evidence="7">
    <location>
        <begin position="339"/>
        <end position="512"/>
    </location>
</feature>
<dbReference type="InterPro" id="IPR013320">
    <property type="entry name" value="ConA-like_dom_sf"/>
</dbReference>
<dbReference type="Proteomes" id="UP000589520">
    <property type="component" value="Unassembled WGS sequence"/>
</dbReference>
<comment type="similarity">
    <text evidence="1 6">Belongs to the glycosyl hydrolase 43 family.</text>
</comment>
<evidence type="ECO:0000256" key="6">
    <source>
        <dbReference type="RuleBase" id="RU361187"/>
    </source>
</evidence>
<dbReference type="EMBL" id="JACCCW010000001">
    <property type="protein sequence ID" value="NYF77821.1"/>
    <property type="molecule type" value="Genomic_DNA"/>
</dbReference>
<dbReference type="Pfam" id="PF04616">
    <property type="entry name" value="Glyco_hydro_43"/>
    <property type="match status" value="1"/>
</dbReference>
<dbReference type="PANTHER" id="PTHR42812">
    <property type="entry name" value="BETA-XYLOSIDASE"/>
    <property type="match status" value="1"/>
</dbReference>
<dbReference type="AlphaFoldDB" id="A0A7Y9PDB3"/>